<evidence type="ECO:0008006" key="4">
    <source>
        <dbReference type="Google" id="ProtNLM"/>
    </source>
</evidence>
<dbReference type="GO" id="GO:0008017">
    <property type="term" value="F:microtubule binding"/>
    <property type="evidence" value="ECO:0007669"/>
    <property type="project" value="TreeGrafter"/>
</dbReference>
<organism evidence="2 3">
    <name type="scientific">Anguilla anguilla</name>
    <name type="common">European freshwater eel</name>
    <name type="synonym">Muraena anguilla</name>
    <dbReference type="NCBI Taxonomy" id="7936"/>
    <lineage>
        <taxon>Eukaryota</taxon>
        <taxon>Metazoa</taxon>
        <taxon>Chordata</taxon>
        <taxon>Craniata</taxon>
        <taxon>Vertebrata</taxon>
        <taxon>Euteleostomi</taxon>
        <taxon>Actinopterygii</taxon>
        <taxon>Neopterygii</taxon>
        <taxon>Teleostei</taxon>
        <taxon>Anguilliformes</taxon>
        <taxon>Anguillidae</taxon>
        <taxon>Anguilla</taxon>
    </lineage>
</organism>
<feature type="compositionally biased region" description="Basic and acidic residues" evidence="1">
    <location>
        <begin position="184"/>
        <end position="196"/>
    </location>
</feature>
<keyword evidence="3" id="KW-1185">Reference proteome</keyword>
<dbReference type="EMBL" id="JAFIRN010000002">
    <property type="protein sequence ID" value="KAG5855012.1"/>
    <property type="molecule type" value="Genomic_DNA"/>
</dbReference>
<dbReference type="PANTHER" id="PTHR31022">
    <property type="entry name" value="CENTRIOLE, CILIA AND SPINDLE-ASSOCIATED PROTEIN"/>
    <property type="match status" value="1"/>
</dbReference>
<gene>
    <name evidence="2" type="ORF">ANANG_G00044190</name>
</gene>
<proteinExistence type="predicted"/>
<evidence type="ECO:0000256" key="1">
    <source>
        <dbReference type="SAM" id="MobiDB-lite"/>
    </source>
</evidence>
<dbReference type="GO" id="GO:1901673">
    <property type="term" value="P:regulation of mitotic spindle assembly"/>
    <property type="evidence" value="ECO:0007669"/>
    <property type="project" value="TreeGrafter"/>
</dbReference>
<feature type="region of interest" description="Disordered" evidence="1">
    <location>
        <begin position="133"/>
        <end position="199"/>
    </location>
</feature>
<feature type="region of interest" description="Disordered" evidence="1">
    <location>
        <begin position="234"/>
        <end position="255"/>
    </location>
</feature>
<evidence type="ECO:0000313" key="3">
    <source>
        <dbReference type="Proteomes" id="UP001044222"/>
    </source>
</evidence>
<dbReference type="Proteomes" id="UP001044222">
    <property type="component" value="Unassembled WGS sequence"/>
</dbReference>
<evidence type="ECO:0000313" key="2">
    <source>
        <dbReference type="EMBL" id="KAG5855012.1"/>
    </source>
</evidence>
<dbReference type="GO" id="GO:0036064">
    <property type="term" value="C:ciliary basal body"/>
    <property type="evidence" value="ECO:0007669"/>
    <property type="project" value="TreeGrafter"/>
</dbReference>
<dbReference type="GO" id="GO:0005819">
    <property type="term" value="C:spindle"/>
    <property type="evidence" value="ECO:0007669"/>
    <property type="project" value="TreeGrafter"/>
</dbReference>
<feature type="compositionally biased region" description="Low complexity" evidence="1">
    <location>
        <begin position="50"/>
        <end position="61"/>
    </location>
</feature>
<dbReference type="PANTHER" id="PTHR31022:SF6">
    <property type="entry name" value="CENTRIOLE, CILIA AND SPINDLE-ASSOCIATED PROTEIN"/>
    <property type="match status" value="1"/>
</dbReference>
<protein>
    <recommendedName>
        <fullName evidence="4">Centriole, cilia and spindle-associated protein a</fullName>
    </recommendedName>
</protein>
<comment type="caution">
    <text evidence="2">The sequence shown here is derived from an EMBL/GenBank/DDBJ whole genome shotgun (WGS) entry which is preliminary data.</text>
</comment>
<sequence>MVTKKIRTEYMKKFKDPKWETYSKCYEDSLKYRLTRRLLEQAHKPWFWEGWDSGSESSGRSTPRNRNKVEPLNLPVLKSPTPHENETCEPLEQKSVLKDSSEPNGTCLEIAEPPAETDISHPLLHTDAIVEGDSTEEDQRHGEEKEHTGRPRGARSEPDCSGHAPSNSHLRRKPARAKSQPPREPMEKQTEKENRHPFVLYGWAEKQAETAVKKTHNVCSSASAKEIYPSALRAKTRREAEKRGRALDRRRARSADLEKMHKAKLDPVDDPWMTEYMRCFSARSR</sequence>
<feature type="region of interest" description="Disordered" evidence="1">
    <location>
        <begin position="50"/>
        <end position="109"/>
    </location>
</feature>
<feature type="compositionally biased region" description="Basic and acidic residues" evidence="1">
    <location>
        <begin position="237"/>
        <end position="255"/>
    </location>
</feature>
<dbReference type="AlphaFoldDB" id="A0A9D3S9M4"/>
<name>A0A9D3S9M4_ANGAN</name>
<feature type="compositionally biased region" description="Basic and acidic residues" evidence="1">
    <location>
        <begin position="137"/>
        <end position="160"/>
    </location>
</feature>
<reference evidence="2" key="1">
    <citation type="submission" date="2021-01" db="EMBL/GenBank/DDBJ databases">
        <title>A chromosome-scale assembly of European eel, Anguilla anguilla.</title>
        <authorList>
            <person name="Henkel C."/>
            <person name="Jong-Raadsen S.A."/>
            <person name="Dufour S."/>
            <person name="Weltzien F.-A."/>
            <person name="Palstra A.P."/>
            <person name="Pelster B."/>
            <person name="Spaink H.P."/>
            <person name="Van Den Thillart G.E."/>
            <person name="Jansen H."/>
            <person name="Zahm M."/>
            <person name="Klopp C."/>
            <person name="Cedric C."/>
            <person name="Louis A."/>
            <person name="Berthelot C."/>
            <person name="Parey E."/>
            <person name="Roest Crollius H."/>
            <person name="Montfort J."/>
            <person name="Robinson-Rechavi M."/>
            <person name="Bucao C."/>
            <person name="Bouchez O."/>
            <person name="Gislard M."/>
            <person name="Lluch J."/>
            <person name="Milhes M."/>
            <person name="Lampietro C."/>
            <person name="Lopez Roques C."/>
            <person name="Donnadieu C."/>
            <person name="Braasch I."/>
            <person name="Desvignes T."/>
            <person name="Postlethwait J."/>
            <person name="Bobe J."/>
            <person name="Guiguen Y."/>
            <person name="Dirks R."/>
        </authorList>
    </citation>
    <scope>NUCLEOTIDE SEQUENCE</scope>
    <source>
        <strain evidence="2">Tag_6206</strain>
        <tissue evidence="2">Liver</tissue>
    </source>
</reference>
<dbReference type="GO" id="GO:0005814">
    <property type="term" value="C:centriole"/>
    <property type="evidence" value="ECO:0007669"/>
    <property type="project" value="TreeGrafter"/>
</dbReference>
<dbReference type="InterPro" id="IPR029774">
    <property type="entry name" value="CSAP"/>
</dbReference>
<dbReference type="GO" id="GO:0035869">
    <property type="term" value="C:ciliary transition zone"/>
    <property type="evidence" value="ECO:0007669"/>
    <property type="project" value="TreeGrafter"/>
</dbReference>
<accession>A0A9D3S9M4</accession>
<feature type="compositionally biased region" description="Basic and acidic residues" evidence="1">
    <location>
        <begin position="81"/>
        <end position="101"/>
    </location>
</feature>
<dbReference type="Pfam" id="PF15748">
    <property type="entry name" value="CCSAP"/>
    <property type="match status" value="1"/>
</dbReference>